<evidence type="ECO:0000313" key="3">
    <source>
        <dbReference type="Proteomes" id="UP001281614"/>
    </source>
</evidence>
<feature type="region of interest" description="Disordered" evidence="1">
    <location>
        <begin position="79"/>
        <end position="101"/>
    </location>
</feature>
<accession>A0AAE0D3V5</accession>
<reference evidence="2" key="1">
    <citation type="submission" date="2023-02" db="EMBL/GenBank/DDBJ databases">
        <title>Colletotrichum kahawae CIFC_Que2 genome sequencing and assembly.</title>
        <authorList>
            <person name="Baroncelli R."/>
        </authorList>
    </citation>
    <scope>NUCLEOTIDE SEQUENCE</scope>
    <source>
        <strain evidence="2">CIFC_Que2</strain>
    </source>
</reference>
<organism evidence="2 3">
    <name type="scientific">Colletotrichum kahawae</name>
    <name type="common">Coffee berry disease fungus</name>
    <dbReference type="NCBI Taxonomy" id="34407"/>
    <lineage>
        <taxon>Eukaryota</taxon>
        <taxon>Fungi</taxon>
        <taxon>Dikarya</taxon>
        <taxon>Ascomycota</taxon>
        <taxon>Pezizomycotina</taxon>
        <taxon>Sordariomycetes</taxon>
        <taxon>Hypocreomycetidae</taxon>
        <taxon>Glomerellales</taxon>
        <taxon>Glomerellaceae</taxon>
        <taxon>Colletotrichum</taxon>
        <taxon>Colletotrichum gloeosporioides species complex</taxon>
    </lineage>
</organism>
<protein>
    <submittedName>
        <fullName evidence="2">Uncharacterized protein</fullName>
    </submittedName>
</protein>
<dbReference type="EMBL" id="VYYT01000267">
    <property type="protein sequence ID" value="KAK2751246.1"/>
    <property type="molecule type" value="Genomic_DNA"/>
</dbReference>
<dbReference type="Proteomes" id="UP001281614">
    <property type="component" value="Unassembled WGS sequence"/>
</dbReference>
<proteinExistence type="predicted"/>
<name>A0AAE0D3V5_COLKA</name>
<gene>
    <name evidence="2" type="ORF">CKAH01_06432</name>
</gene>
<evidence type="ECO:0000256" key="1">
    <source>
        <dbReference type="SAM" id="MobiDB-lite"/>
    </source>
</evidence>
<evidence type="ECO:0000313" key="2">
    <source>
        <dbReference type="EMBL" id="KAK2751246.1"/>
    </source>
</evidence>
<feature type="region of interest" description="Disordered" evidence="1">
    <location>
        <begin position="1"/>
        <end position="55"/>
    </location>
</feature>
<sequence length="101" mass="10496">MSQVVAVGDGLRPDDSSGLREGWNGVRGVGKRAGGDSVGCDAAPGEGARPGSLDEFVGPVLEESHVTDELLLPIKDDLGLGGSVEFRRGEEQSRQVNPNIP</sequence>
<comment type="caution">
    <text evidence="2">The sequence shown here is derived from an EMBL/GenBank/DDBJ whole genome shotgun (WGS) entry which is preliminary data.</text>
</comment>
<dbReference type="AlphaFoldDB" id="A0AAE0D3V5"/>
<keyword evidence="3" id="KW-1185">Reference proteome</keyword>